<keyword evidence="12" id="KW-1185">Reference proteome</keyword>
<dbReference type="InterPro" id="IPR011712">
    <property type="entry name" value="Sig_transdc_His_kin_sub3_dim/P"/>
</dbReference>
<keyword evidence="3" id="KW-0597">Phosphoprotein</keyword>
<dbReference type="PANTHER" id="PTHR24421">
    <property type="entry name" value="NITRATE/NITRITE SENSOR PROTEIN NARX-RELATED"/>
    <property type="match status" value="1"/>
</dbReference>
<dbReference type="SUPFAM" id="SSF55874">
    <property type="entry name" value="ATPase domain of HSP90 chaperone/DNA topoisomerase II/histidine kinase"/>
    <property type="match status" value="1"/>
</dbReference>
<evidence type="ECO:0000256" key="8">
    <source>
        <dbReference type="ARBA" id="ARBA00023012"/>
    </source>
</evidence>
<evidence type="ECO:0000256" key="9">
    <source>
        <dbReference type="SAM" id="Phobius"/>
    </source>
</evidence>
<accession>A0A8J3YJU4</accession>
<dbReference type="Proteomes" id="UP000619260">
    <property type="component" value="Unassembled WGS sequence"/>
</dbReference>
<dbReference type="PANTHER" id="PTHR24421:SF10">
    <property type="entry name" value="NITRATE_NITRITE SENSOR PROTEIN NARQ"/>
    <property type="match status" value="1"/>
</dbReference>
<name>A0A8J3YJU4_9ACTN</name>
<comment type="caution">
    <text evidence="11">The sequence shown here is derived from an EMBL/GenBank/DDBJ whole genome shotgun (WGS) entry which is preliminary data.</text>
</comment>
<keyword evidence="6 11" id="KW-0418">Kinase</keyword>
<evidence type="ECO:0000259" key="10">
    <source>
        <dbReference type="PROSITE" id="PS50109"/>
    </source>
</evidence>
<evidence type="ECO:0000256" key="6">
    <source>
        <dbReference type="ARBA" id="ARBA00022777"/>
    </source>
</evidence>
<evidence type="ECO:0000256" key="1">
    <source>
        <dbReference type="ARBA" id="ARBA00000085"/>
    </source>
</evidence>
<feature type="transmembrane region" description="Helical" evidence="9">
    <location>
        <begin position="98"/>
        <end position="117"/>
    </location>
</feature>
<keyword evidence="9" id="KW-0812">Transmembrane</keyword>
<dbReference type="Gene3D" id="1.20.5.1930">
    <property type="match status" value="1"/>
</dbReference>
<dbReference type="AlphaFoldDB" id="A0A8J3YJU4"/>
<feature type="transmembrane region" description="Helical" evidence="9">
    <location>
        <begin position="34"/>
        <end position="54"/>
    </location>
</feature>
<dbReference type="InterPro" id="IPR036890">
    <property type="entry name" value="HATPase_C_sf"/>
</dbReference>
<gene>
    <name evidence="11" type="ORF">Val02_35250</name>
</gene>
<keyword evidence="5" id="KW-0547">Nucleotide-binding</keyword>
<keyword evidence="4" id="KW-0808">Transferase</keyword>
<dbReference type="InterPro" id="IPR003594">
    <property type="entry name" value="HATPase_dom"/>
</dbReference>
<evidence type="ECO:0000313" key="12">
    <source>
        <dbReference type="Proteomes" id="UP000619260"/>
    </source>
</evidence>
<sequence>MLRHDLLLAAGIAAVELVLLVINPVSAVTGGRGLLIAIGWLAIVYAVLPWRRLYPWFVVNVVALHTLVASFDPATLPGSAVGVMLVTYTVASRRQLSAAVTATLAIWVPATLVMVVTGGPELPNVNMPVAYSAIGNLMVALIVFFVGRTVHIRRAYVAALEDRATTAEANQRTLAEQAVAEERRRIARELHDVVAHHVSVMSVLATGTRRTMRRDPAAADEALTTIEETGRVALREMRRLLTVLRTEAEPAGELEPQPGLPGLSALCEQIREAGLPVGLTVAGEPGPLDPGVALTVYRIVQEALTNALKHAGPAATAEVRLNFTPKELTIEISDNGRGPHPSGDDHIGHGLLGMRERISLYGGTLRTGPRPGGGYRVSVCIPMDNVGASHS</sequence>
<keyword evidence="7" id="KW-0067">ATP-binding</keyword>
<dbReference type="PROSITE" id="PS50109">
    <property type="entry name" value="HIS_KIN"/>
    <property type="match status" value="1"/>
</dbReference>
<evidence type="ECO:0000256" key="2">
    <source>
        <dbReference type="ARBA" id="ARBA00012438"/>
    </source>
</evidence>
<evidence type="ECO:0000256" key="3">
    <source>
        <dbReference type="ARBA" id="ARBA00022553"/>
    </source>
</evidence>
<dbReference type="InterPro" id="IPR050482">
    <property type="entry name" value="Sensor_HK_TwoCompSys"/>
</dbReference>
<dbReference type="EMBL" id="BOPF01000012">
    <property type="protein sequence ID" value="GIJ46639.1"/>
    <property type="molecule type" value="Genomic_DNA"/>
</dbReference>
<dbReference type="Pfam" id="PF07730">
    <property type="entry name" value="HisKA_3"/>
    <property type="match status" value="1"/>
</dbReference>
<protein>
    <recommendedName>
        <fullName evidence="2">histidine kinase</fullName>
        <ecNumber evidence="2">2.7.13.3</ecNumber>
    </recommendedName>
</protein>
<organism evidence="11 12">
    <name type="scientific">Virgisporangium aliadipatigenens</name>
    <dbReference type="NCBI Taxonomy" id="741659"/>
    <lineage>
        <taxon>Bacteria</taxon>
        <taxon>Bacillati</taxon>
        <taxon>Actinomycetota</taxon>
        <taxon>Actinomycetes</taxon>
        <taxon>Micromonosporales</taxon>
        <taxon>Micromonosporaceae</taxon>
        <taxon>Virgisporangium</taxon>
    </lineage>
</organism>
<dbReference type="Gene3D" id="3.30.565.10">
    <property type="entry name" value="Histidine kinase-like ATPase, C-terminal domain"/>
    <property type="match status" value="1"/>
</dbReference>
<dbReference type="Pfam" id="PF02518">
    <property type="entry name" value="HATPase_c"/>
    <property type="match status" value="1"/>
</dbReference>
<keyword evidence="9" id="KW-1133">Transmembrane helix</keyword>
<comment type="catalytic activity">
    <reaction evidence="1">
        <text>ATP + protein L-histidine = ADP + protein N-phospho-L-histidine.</text>
        <dbReference type="EC" id="2.7.13.3"/>
    </reaction>
</comment>
<dbReference type="GO" id="GO:0046983">
    <property type="term" value="F:protein dimerization activity"/>
    <property type="evidence" value="ECO:0007669"/>
    <property type="project" value="InterPro"/>
</dbReference>
<keyword evidence="8" id="KW-0902">Two-component regulatory system</keyword>
<dbReference type="CDD" id="cd16917">
    <property type="entry name" value="HATPase_UhpB-NarQ-NarX-like"/>
    <property type="match status" value="1"/>
</dbReference>
<evidence type="ECO:0000313" key="11">
    <source>
        <dbReference type="EMBL" id="GIJ46639.1"/>
    </source>
</evidence>
<dbReference type="InterPro" id="IPR005467">
    <property type="entry name" value="His_kinase_dom"/>
</dbReference>
<evidence type="ECO:0000256" key="5">
    <source>
        <dbReference type="ARBA" id="ARBA00022741"/>
    </source>
</evidence>
<dbReference type="GO" id="GO:0005524">
    <property type="term" value="F:ATP binding"/>
    <property type="evidence" value="ECO:0007669"/>
    <property type="project" value="UniProtKB-KW"/>
</dbReference>
<evidence type="ECO:0000256" key="4">
    <source>
        <dbReference type="ARBA" id="ARBA00022679"/>
    </source>
</evidence>
<reference evidence="11" key="1">
    <citation type="submission" date="2021-01" db="EMBL/GenBank/DDBJ databases">
        <title>Whole genome shotgun sequence of Virgisporangium aliadipatigenens NBRC 105644.</title>
        <authorList>
            <person name="Komaki H."/>
            <person name="Tamura T."/>
        </authorList>
    </citation>
    <scope>NUCLEOTIDE SEQUENCE</scope>
    <source>
        <strain evidence="11">NBRC 105644</strain>
    </source>
</reference>
<dbReference type="GO" id="GO:0000155">
    <property type="term" value="F:phosphorelay sensor kinase activity"/>
    <property type="evidence" value="ECO:0007669"/>
    <property type="project" value="InterPro"/>
</dbReference>
<feature type="domain" description="Histidine kinase" evidence="10">
    <location>
        <begin position="296"/>
        <end position="385"/>
    </location>
</feature>
<proteinExistence type="predicted"/>
<evidence type="ECO:0000256" key="7">
    <source>
        <dbReference type="ARBA" id="ARBA00022840"/>
    </source>
</evidence>
<feature type="transmembrane region" description="Helical" evidence="9">
    <location>
        <begin position="6"/>
        <end position="22"/>
    </location>
</feature>
<feature type="transmembrane region" description="Helical" evidence="9">
    <location>
        <begin position="129"/>
        <end position="147"/>
    </location>
</feature>
<dbReference type="GO" id="GO:0016020">
    <property type="term" value="C:membrane"/>
    <property type="evidence" value="ECO:0007669"/>
    <property type="project" value="InterPro"/>
</dbReference>
<dbReference type="EC" id="2.7.13.3" evidence="2"/>
<dbReference type="SMART" id="SM00387">
    <property type="entry name" value="HATPase_c"/>
    <property type="match status" value="1"/>
</dbReference>
<keyword evidence="9" id="KW-0472">Membrane</keyword>